<feature type="transmembrane region" description="Helical" evidence="1">
    <location>
        <begin position="138"/>
        <end position="165"/>
    </location>
</feature>
<feature type="transmembrane region" description="Helical" evidence="1">
    <location>
        <begin position="211"/>
        <end position="229"/>
    </location>
</feature>
<evidence type="ECO:0000256" key="1">
    <source>
        <dbReference type="SAM" id="Phobius"/>
    </source>
</evidence>
<evidence type="ECO:0000313" key="2">
    <source>
        <dbReference type="EMBL" id="WUS24897.1"/>
    </source>
</evidence>
<evidence type="ECO:0000313" key="3">
    <source>
        <dbReference type="Proteomes" id="UP001432292"/>
    </source>
</evidence>
<proteinExistence type="predicted"/>
<dbReference type="Pfam" id="PF12679">
    <property type="entry name" value="ABC2_membrane_2"/>
    <property type="match status" value="1"/>
</dbReference>
<dbReference type="EMBL" id="CP108473">
    <property type="protein sequence ID" value="WUS24897.1"/>
    <property type="molecule type" value="Genomic_DNA"/>
</dbReference>
<feature type="transmembrane region" description="Helical" evidence="1">
    <location>
        <begin position="42"/>
        <end position="62"/>
    </location>
</feature>
<sequence length="336" mass="35609">MSRTTTVGAPVGTAADGGPAGAVRRGLLHGLPWLVWHRHRSLLRIALLITVAGCATFAYQRIGLMDFLHTKGTSASAGGPVADEFQNSFGTMLKNDIQFLELLPVLAGMFLGAPLIAGEQERGTVKLVTTQSVSRGRWIAATLGLPLALVALCTTLLSAAFTWLWSPAHALVADGDWLESGAFDTTGPVPVAKTLFLTACGIALGMLIKRVTAAMAATVVLTALVSVVWTEKVRPLLGTLRSVSYPYDGDGPRLPAAAVRIDDWVSTADGKLYGFGTCVHGDAEACRAKLGIVNRVTQYFDYGQMAGMQWLGAGILLALAAVILSFVVWQAHRRPL</sequence>
<dbReference type="RefSeq" id="WP_329128385.1">
    <property type="nucleotide sequence ID" value="NZ_CP108473.1"/>
</dbReference>
<accession>A0ABZ1VSL7</accession>
<reference evidence="2" key="1">
    <citation type="submission" date="2022-10" db="EMBL/GenBank/DDBJ databases">
        <title>The complete genomes of actinobacterial strains from the NBC collection.</title>
        <authorList>
            <person name="Joergensen T.S."/>
            <person name="Alvarez Arevalo M."/>
            <person name="Sterndorff E.B."/>
            <person name="Faurdal D."/>
            <person name="Vuksanovic O."/>
            <person name="Mourched A.-S."/>
            <person name="Charusanti P."/>
            <person name="Shaw S."/>
            <person name="Blin K."/>
            <person name="Weber T."/>
        </authorList>
    </citation>
    <scope>NUCLEOTIDE SEQUENCE</scope>
    <source>
        <strain evidence="2">NBC_01256</strain>
    </source>
</reference>
<gene>
    <name evidence="2" type="ORF">OG727_22895</name>
</gene>
<keyword evidence="3" id="KW-1185">Reference proteome</keyword>
<keyword evidence="1" id="KW-0812">Transmembrane</keyword>
<protein>
    <submittedName>
        <fullName evidence="2">ABC transporter permease</fullName>
    </submittedName>
</protein>
<feature type="transmembrane region" description="Helical" evidence="1">
    <location>
        <begin position="97"/>
        <end position="117"/>
    </location>
</feature>
<feature type="transmembrane region" description="Helical" evidence="1">
    <location>
        <begin position="310"/>
        <end position="329"/>
    </location>
</feature>
<keyword evidence="1" id="KW-0472">Membrane</keyword>
<dbReference type="Proteomes" id="UP001432292">
    <property type="component" value="Chromosome"/>
</dbReference>
<name>A0ABZ1VSL7_9ACTN</name>
<keyword evidence="1" id="KW-1133">Transmembrane helix</keyword>
<feature type="transmembrane region" description="Helical" evidence="1">
    <location>
        <begin position="185"/>
        <end position="204"/>
    </location>
</feature>
<organism evidence="2 3">
    <name type="scientific">Streptomyces caniferus</name>
    <dbReference type="NCBI Taxonomy" id="285557"/>
    <lineage>
        <taxon>Bacteria</taxon>
        <taxon>Bacillati</taxon>
        <taxon>Actinomycetota</taxon>
        <taxon>Actinomycetes</taxon>
        <taxon>Kitasatosporales</taxon>
        <taxon>Streptomycetaceae</taxon>
        <taxon>Streptomyces</taxon>
    </lineage>
</organism>